<evidence type="ECO:0000256" key="1">
    <source>
        <dbReference type="ARBA" id="ARBA00023125"/>
    </source>
</evidence>
<dbReference type="Gene3D" id="2.60.120.10">
    <property type="entry name" value="Jelly Rolls"/>
    <property type="match status" value="1"/>
</dbReference>
<dbReference type="PROSITE" id="PS50943">
    <property type="entry name" value="HTH_CROC1"/>
    <property type="match status" value="1"/>
</dbReference>
<evidence type="ECO:0000313" key="4">
    <source>
        <dbReference type="Proteomes" id="UP001230156"/>
    </source>
</evidence>
<protein>
    <submittedName>
        <fullName evidence="3">Cupin domain-containing protein</fullName>
    </submittedName>
</protein>
<dbReference type="InterPro" id="IPR050807">
    <property type="entry name" value="TransReg_Diox_bact_type"/>
</dbReference>
<dbReference type="SUPFAM" id="SSF47413">
    <property type="entry name" value="lambda repressor-like DNA-binding domains"/>
    <property type="match status" value="1"/>
</dbReference>
<dbReference type="Pfam" id="PF07883">
    <property type="entry name" value="Cupin_2"/>
    <property type="match status" value="1"/>
</dbReference>
<organism evidence="3 4">
    <name type="scientific">Dongia sedimenti</name>
    <dbReference type="NCBI Taxonomy" id="3064282"/>
    <lineage>
        <taxon>Bacteria</taxon>
        <taxon>Pseudomonadati</taxon>
        <taxon>Pseudomonadota</taxon>
        <taxon>Alphaproteobacteria</taxon>
        <taxon>Rhodospirillales</taxon>
        <taxon>Dongiaceae</taxon>
        <taxon>Dongia</taxon>
    </lineage>
</organism>
<gene>
    <name evidence="3" type="ORF">Q8A70_04000</name>
</gene>
<dbReference type="InterPro" id="IPR014710">
    <property type="entry name" value="RmlC-like_jellyroll"/>
</dbReference>
<dbReference type="RefSeq" id="WP_379954212.1">
    <property type="nucleotide sequence ID" value="NZ_JAUYVI010000001.1"/>
</dbReference>
<dbReference type="CDD" id="cd02209">
    <property type="entry name" value="cupin_XRE_C"/>
    <property type="match status" value="1"/>
</dbReference>
<evidence type="ECO:0000259" key="2">
    <source>
        <dbReference type="PROSITE" id="PS50943"/>
    </source>
</evidence>
<comment type="caution">
    <text evidence="3">The sequence shown here is derived from an EMBL/GenBank/DDBJ whole genome shotgun (WGS) entry which is preliminary data.</text>
</comment>
<name>A0ABU0YGF8_9PROT</name>
<keyword evidence="4" id="KW-1185">Reference proteome</keyword>
<dbReference type="SUPFAM" id="SSF51182">
    <property type="entry name" value="RmlC-like cupins"/>
    <property type="match status" value="1"/>
</dbReference>
<dbReference type="CDD" id="cd00093">
    <property type="entry name" value="HTH_XRE"/>
    <property type="match status" value="1"/>
</dbReference>
<dbReference type="Pfam" id="PF01381">
    <property type="entry name" value="HTH_3"/>
    <property type="match status" value="1"/>
</dbReference>
<proteinExistence type="predicted"/>
<dbReference type="SMART" id="SM00530">
    <property type="entry name" value="HTH_XRE"/>
    <property type="match status" value="1"/>
</dbReference>
<dbReference type="InterPro" id="IPR001387">
    <property type="entry name" value="Cro/C1-type_HTH"/>
</dbReference>
<sequence>MDQASGFDLGARLKALRESHDLSQRELAKRAGVSNAIISMIEQNRSSPSVGLLKKLLDGFPISLAEFFAADLKPRPQIFFGATELVELAGGPVSYRQVGRDLTGKAMQILHEHYRAGSDTGEQMLTHDAEEGGVIIRGKLEVTVGDQIRVLGPGDAYYFDSRTPHRFRNAGSEECEVVSVNTPPSF</sequence>
<dbReference type="InterPro" id="IPR013096">
    <property type="entry name" value="Cupin_2"/>
</dbReference>
<dbReference type="PANTHER" id="PTHR46797:SF11">
    <property type="entry name" value="HTH-TYPE TRANSCRIPTIONAL REGULATOR PUUR"/>
    <property type="match status" value="1"/>
</dbReference>
<dbReference type="InterPro" id="IPR010982">
    <property type="entry name" value="Lambda_DNA-bd_dom_sf"/>
</dbReference>
<reference evidence="4" key="1">
    <citation type="submission" date="2023-08" db="EMBL/GenBank/DDBJ databases">
        <title>Rhodospirillaceae gen. nov., a novel taxon isolated from the Yangtze River Yuezi River estuary sludge.</title>
        <authorList>
            <person name="Ruan L."/>
        </authorList>
    </citation>
    <scope>NUCLEOTIDE SEQUENCE [LARGE SCALE GENOMIC DNA]</scope>
    <source>
        <strain evidence="4">R-7</strain>
    </source>
</reference>
<dbReference type="PANTHER" id="PTHR46797">
    <property type="entry name" value="HTH-TYPE TRANSCRIPTIONAL REGULATOR"/>
    <property type="match status" value="1"/>
</dbReference>
<dbReference type="EMBL" id="JAUYVI010000001">
    <property type="protein sequence ID" value="MDQ7246811.1"/>
    <property type="molecule type" value="Genomic_DNA"/>
</dbReference>
<feature type="domain" description="HTH cro/C1-type" evidence="2">
    <location>
        <begin position="13"/>
        <end position="67"/>
    </location>
</feature>
<accession>A0ABU0YGF8</accession>
<dbReference type="Gene3D" id="1.10.260.40">
    <property type="entry name" value="lambda repressor-like DNA-binding domains"/>
    <property type="match status" value="1"/>
</dbReference>
<keyword evidence="1" id="KW-0238">DNA-binding</keyword>
<dbReference type="Proteomes" id="UP001230156">
    <property type="component" value="Unassembled WGS sequence"/>
</dbReference>
<evidence type="ECO:0000313" key="3">
    <source>
        <dbReference type="EMBL" id="MDQ7246811.1"/>
    </source>
</evidence>
<dbReference type="InterPro" id="IPR011051">
    <property type="entry name" value="RmlC_Cupin_sf"/>
</dbReference>